<evidence type="ECO:0000256" key="8">
    <source>
        <dbReference type="ARBA" id="ARBA00022737"/>
    </source>
</evidence>
<keyword evidence="9" id="KW-0472">Membrane</keyword>
<evidence type="ECO:0000256" key="3">
    <source>
        <dbReference type="ARBA" id="ARBA00022475"/>
    </source>
</evidence>
<dbReference type="InterPro" id="IPR001507">
    <property type="entry name" value="ZP_dom"/>
</dbReference>
<feature type="domain" description="EGF-like" evidence="14">
    <location>
        <begin position="59"/>
        <end position="100"/>
    </location>
</feature>
<dbReference type="Gene3D" id="2.60.40.4100">
    <property type="entry name" value="Zona pellucida, ZP-C domain"/>
    <property type="match status" value="1"/>
</dbReference>
<dbReference type="Gene3D" id="2.60.40.3210">
    <property type="entry name" value="Zona pellucida, ZP-N domain"/>
    <property type="match status" value="1"/>
</dbReference>
<dbReference type="CDD" id="cd00054">
    <property type="entry name" value="EGF_CA"/>
    <property type="match status" value="2"/>
</dbReference>
<dbReference type="SMART" id="SM00181">
    <property type="entry name" value="EGF"/>
    <property type="match status" value="3"/>
</dbReference>
<keyword evidence="6" id="KW-0336">GPI-anchor</keyword>
<proteinExistence type="predicted"/>
<dbReference type="GeneTree" id="ENSGT00940000156742"/>
<dbReference type="InterPro" id="IPR049883">
    <property type="entry name" value="NOTCH1_EGF-like"/>
</dbReference>
<dbReference type="PROSITE" id="PS51034">
    <property type="entry name" value="ZP_2"/>
    <property type="match status" value="1"/>
</dbReference>
<dbReference type="GO" id="GO:0098552">
    <property type="term" value="C:side of membrane"/>
    <property type="evidence" value="ECO:0007669"/>
    <property type="project" value="UniProtKB-KW"/>
</dbReference>
<dbReference type="PANTHER" id="PTHR14002:SF48">
    <property type="entry name" value="UROMODULIN"/>
    <property type="match status" value="1"/>
</dbReference>
<keyword evidence="17" id="KW-1185">Reference proteome</keyword>
<dbReference type="Pfam" id="PF23283">
    <property type="entry name" value="D8C_UMOD"/>
    <property type="match status" value="1"/>
</dbReference>
<evidence type="ECO:0000256" key="4">
    <source>
        <dbReference type="ARBA" id="ARBA00022525"/>
    </source>
</evidence>
<dbReference type="InterPro" id="IPR024731">
    <property type="entry name" value="NELL2-like_EGF"/>
</dbReference>
<keyword evidence="8" id="KW-0677">Repeat</keyword>
<accession>A0A8C5Q1R5</accession>
<dbReference type="SMART" id="SM00179">
    <property type="entry name" value="EGF_CA"/>
    <property type="match status" value="2"/>
</dbReference>
<dbReference type="SMART" id="SM00241">
    <property type="entry name" value="ZP"/>
    <property type="match status" value="1"/>
</dbReference>
<dbReference type="InterPro" id="IPR042235">
    <property type="entry name" value="ZP-C_dom"/>
</dbReference>
<evidence type="ECO:0000256" key="2">
    <source>
        <dbReference type="ARBA" id="ARBA00004613"/>
    </source>
</evidence>
<evidence type="ECO:0000313" key="16">
    <source>
        <dbReference type="Ensembl" id="ENSLLEP00000031278.1"/>
    </source>
</evidence>
<dbReference type="FunFam" id="2.10.25.10:FF:000005">
    <property type="entry name" value="Fibrillin 2"/>
    <property type="match status" value="1"/>
</dbReference>
<dbReference type="InterPro" id="IPR000152">
    <property type="entry name" value="EGF-type_Asp/Asn_hydroxyl_site"/>
</dbReference>
<dbReference type="GO" id="GO:0005576">
    <property type="term" value="C:extracellular region"/>
    <property type="evidence" value="ECO:0007669"/>
    <property type="project" value="UniProtKB-SubCell"/>
</dbReference>
<feature type="domain" description="EGF-like" evidence="14">
    <location>
        <begin position="20"/>
        <end position="58"/>
    </location>
</feature>
<evidence type="ECO:0000256" key="7">
    <source>
        <dbReference type="ARBA" id="ARBA00022729"/>
    </source>
</evidence>
<keyword evidence="3" id="KW-1003">Cell membrane</keyword>
<dbReference type="Pfam" id="PF07645">
    <property type="entry name" value="EGF_CA"/>
    <property type="match status" value="2"/>
</dbReference>
<evidence type="ECO:0000256" key="1">
    <source>
        <dbReference type="ARBA" id="ARBA00004609"/>
    </source>
</evidence>
<name>A0A8C5Q1R5_9ANUR</name>
<dbReference type="Gene3D" id="2.10.25.10">
    <property type="entry name" value="Laminin"/>
    <property type="match status" value="3"/>
</dbReference>
<evidence type="ECO:0000256" key="13">
    <source>
        <dbReference type="PROSITE-ProRule" id="PRU00076"/>
    </source>
</evidence>
<comment type="caution">
    <text evidence="13">Lacks conserved residue(s) required for the propagation of feature annotation.</text>
</comment>
<reference evidence="16" key="1">
    <citation type="submission" date="2025-08" db="UniProtKB">
        <authorList>
            <consortium name="Ensembl"/>
        </authorList>
    </citation>
    <scope>IDENTIFICATION</scope>
</reference>
<evidence type="ECO:0000256" key="11">
    <source>
        <dbReference type="ARBA" id="ARBA00023180"/>
    </source>
</evidence>
<evidence type="ECO:0000256" key="10">
    <source>
        <dbReference type="ARBA" id="ARBA00023157"/>
    </source>
</evidence>
<dbReference type="InterPro" id="IPR055355">
    <property type="entry name" value="ZP-C"/>
</dbReference>
<dbReference type="Ensembl" id="ENSLLET00000032484.1">
    <property type="protein sequence ID" value="ENSLLEP00000031278.1"/>
    <property type="gene ID" value="ENSLLEG00000019395.1"/>
</dbReference>
<dbReference type="Proteomes" id="UP000694569">
    <property type="component" value="Unplaced"/>
</dbReference>
<dbReference type="PANTHER" id="PTHR14002">
    <property type="entry name" value="ENDOGLIN/TGF-BETA RECEPTOR TYPE III"/>
    <property type="match status" value="1"/>
</dbReference>
<feature type="domain" description="ZP" evidence="15">
    <location>
        <begin position="337"/>
        <end position="590"/>
    </location>
</feature>
<dbReference type="InterPro" id="IPR018097">
    <property type="entry name" value="EGF_Ca-bd_CS"/>
</dbReference>
<dbReference type="Pfam" id="PF12947">
    <property type="entry name" value="EGF_3"/>
    <property type="match status" value="2"/>
</dbReference>
<dbReference type="InterPro" id="IPR000742">
    <property type="entry name" value="EGF"/>
</dbReference>
<evidence type="ECO:0000259" key="14">
    <source>
        <dbReference type="PROSITE" id="PS50026"/>
    </source>
</evidence>
<feature type="domain" description="EGF-like" evidence="14">
    <location>
        <begin position="101"/>
        <end position="142"/>
    </location>
</feature>
<dbReference type="GO" id="GO:0005886">
    <property type="term" value="C:plasma membrane"/>
    <property type="evidence" value="ECO:0007669"/>
    <property type="project" value="UniProtKB-SubCell"/>
</dbReference>
<evidence type="ECO:0000256" key="9">
    <source>
        <dbReference type="ARBA" id="ARBA00023136"/>
    </source>
</evidence>
<dbReference type="FunFam" id="2.60.40.4100:FF:000001">
    <property type="entry name" value="alpha-tectorin isoform X1"/>
    <property type="match status" value="1"/>
</dbReference>
<keyword evidence="7" id="KW-0732">Signal</keyword>
<evidence type="ECO:0000256" key="5">
    <source>
        <dbReference type="ARBA" id="ARBA00022536"/>
    </source>
</evidence>
<sequence>PRLNGFSWALMSQSVSQSVRTFACNKSKCHANATCEEFGGYQDCTCKQGFSGNGIICNDTNECDYYWDNQCNNGYCINTIGSYVCSCYPGFVEEPGSGCVEADECANDNLNDCHALAVCTNYYGSYACSCPYGYYGDGRYCEINECQNENICPRTSYCVKSNGSFSCLDPCSNYTVIDEQWRLTTRPSNINNYWYHCDHHLQGWFRFQGLQEQRIPEYCVPEHSCGTHSPMWLNGVHPTTEEGIANRTACANWAGNCCLWSSPVTISACPGGFYVYRLYGTPACHLALNCSTAKCSSDEECKKIKGISQCHCKQDLYESNGLDSFINSSKCLSPNLECGSSQIKLSYSKCLLDRSGYDTSTIHLRDYSCMANIEREDISYVRIDMLPRSGSCGAELLVNESHITYMNTLYIKPKGDGIIQRGEVKVGFSCSYPLNMAVSLWIAVNPFVSTIDINIGGTGTFKATMALYQFADYTGPYEGSEVWMSTESMAYVGVMVENPGQPNLVVVMKDCYATPTAESWHPVRYSIIKNSCRNLNDPTISVAENGVSLQGRFSVQVFKFIGYYDKLYLHCQIQLCDVTTQFCVPVSTVTLSYNIVMMKAIHLGKQFISLLHKIALKGTLQVFKSAVIISYYKKLYRKKHFLHCRIAWVIHLVC</sequence>
<dbReference type="OrthoDB" id="2015116at2759"/>
<reference evidence="16" key="2">
    <citation type="submission" date="2025-09" db="UniProtKB">
        <authorList>
            <consortium name="Ensembl"/>
        </authorList>
    </citation>
    <scope>IDENTIFICATION</scope>
</reference>
<evidence type="ECO:0000256" key="12">
    <source>
        <dbReference type="ARBA" id="ARBA00023288"/>
    </source>
</evidence>
<dbReference type="AlphaFoldDB" id="A0A8C5Q1R5"/>
<evidence type="ECO:0000256" key="6">
    <source>
        <dbReference type="ARBA" id="ARBA00022622"/>
    </source>
</evidence>
<dbReference type="InterPro" id="IPR057774">
    <property type="entry name" value="D8C_UMOD/GP2/OIT3-like"/>
</dbReference>
<dbReference type="PROSITE" id="PS00010">
    <property type="entry name" value="ASX_HYDROXYL"/>
    <property type="match status" value="2"/>
</dbReference>
<comment type="subcellular location">
    <subcellularLocation>
        <location evidence="1">Cell membrane</location>
        <topology evidence="1">Lipid-anchor</topology>
        <topology evidence="1">GPI-anchor</topology>
    </subcellularLocation>
    <subcellularLocation>
        <location evidence="2">Secreted</location>
    </subcellularLocation>
</comment>
<evidence type="ECO:0008006" key="18">
    <source>
        <dbReference type="Google" id="ProtNLM"/>
    </source>
</evidence>
<dbReference type="SUPFAM" id="SSF57184">
    <property type="entry name" value="Growth factor receptor domain"/>
    <property type="match status" value="1"/>
</dbReference>
<dbReference type="GO" id="GO:0005509">
    <property type="term" value="F:calcium ion binding"/>
    <property type="evidence" value="ECO:0007669"/>
    <property type="project" value="InterPro"/>
</dbReference>
<dbReference type="PROSITE" id="PS01187">
    <property type="entry name" value="EGF_CA"/>
    <property type="match status" value="1"/>
</dbReference>
<dbReference type="Pfam" id="PF00100">
    <property type="entry name" value="Zona_pellucida"/>
    <property type="match status" value="1"/>
</dbReference>
<keyword evidence="11" id="KW-0325">Glycoprotein</keyword>
<dbReference type="PROSITE" id="PS01186">
    <property type="entry name" value="EGF_2"/>
    <property type="match status" value="3"/>
</dbReference>
<dbReference type="InterPro" id="IPR009030">
    <property type="entry name" value="Growth_fac_rcpt_cys_sf"/>
</dbReference>
<keyword evidence="4" id="KW-0964">Secreted</keyword>
<evidence type="ECO:0000313" key="17">
    <source>
        <dbReference type="Proteomes" id="UP000694569"/>
    </source>
</evidence>
<keyword evidence="12" id="KW-0449">Lipoprotein</keyword>
<dbReference type="PROSITE" id="PS50026">
    <property type="entry name" value="EGF_3"/>
    <property type="match status" value="3"/>
</dbReference>
<keyword evidence="5 13" id="KW-0245">EGF-like domain</keyword>
<protein>
    <recommendedName>
        <fullName evidence="18">Uromodulin</fullName>
    </recommendedName>
</protein>
<dbReference type="InterPro" id="IPR001881">
    <property type="entry name" value="EGF-like_Ca-bd_dom"/>
</dbReference>
<organism evidence="16 17">
    <name type="scientific">Leptobrachium leishanense</name>
    <name type="common">Leishan spiny toad</name>
    <dbReference type="NCBI Taxonomy" id="445787"/>
    <lineage>
        <taxon>Eukaryota</taxon>
        <taxon>Metazoa</taxon>
        <taxon>Chordata</taxon>
        <taxon>Craniata</taxon>
        <taxon>Vertebrata</taxon>
        <taxon>Euteleostomi</taxon>
        <taxon>Amphibia</taxon>
        <taxon>Batrachia</taxon>
        <taxon>Anura</taxon>
        <taxon>Pelobatoidea</taxon>
        <taxon>Megophryidae</taxon>
        <taxon>Leptobrachium</taxon>
    </lineage>
</organism>
<evidence type="ECO:0000259" key="15">
    <source>
        <dbReference type="PROSITE" id="PS51034"/>
    </source>
</evidence>
<keyword evidence="10" id="KW-1015">Disulfide bond</keyword>